<evidence type="ECO:0000256" key="2">
    <source>
        <dbReference type="SAM" id="SignalP"/>
    </source>
</evidence>
<protein>
    <submittedName>
        <fullName evidence="4">Lytic murein transglycosylase B</fullName>
    </submittedName>
</protein>
<dbReference type="Gene3D" id="1.10.8.350">
    <property type="entry name" value="Bacterial muramidase"/>
    <property type="match status" value="1"/>
</dbReference>
<keyword evidence="2" id="KW-0732">Signal</keyword>
<dbReference type="InterPro" id="IPR011757">
    <property type="entry name" value="Lytic_transglycosylase_MltB"/>
</dbReference>
<dbReference type="NCBIfam" id="TIGR02282">
    <property type="entry name" value="MltB"/>
    <property type="match status" value="1"/>
</dbReference>
<comment type="caution">
    <text evidence="4">The sequence shown here is derived from an EMBL/GenBank/DDBJ whole genome shotgun (WGS) entry which is preliminary data.</text>
</comment>
<proteinExistence type="predicted"/>
<dbReference type="Gene3D" id="1.10.530.10">
    <property type="match status" value="1"/>
</dbReference>
<dbReference type="InterPro" id="IPR031304">
    <property type="entry name" value="SLT_2"/>
</dbReference>
<dbReference type="SUPFAM" id="SSF53955">
    <property type="entry name" value="Lysozyme-like"/>
    <property type="match status" value="1"/>
</dbReference>
<evidence type="ECO:0000313" key="4">
    <source>
        <dbReference type="EMBL" id="GGA78662.1"/>
    </source>
</evidence>
<feature type="signal peptide" evidence="2">
    <location>
        <begin position="1"/>
        <end position="34"/>
    </location>
</feature>
<evidence type="ECO:0000259" key="3">
    <source>
        <dbReference type="Pfam" id="PF13406"/>
    </source>
</evidence>
<evidence type="ECO:0000313" key="5">
    <source>
        <dbReference type="Proteomes" id="UP000619743"/>
    </source>
</evidence>
<dbReference type="PANTHER" id="PTHR30163:SF9">
    <property type="entry name" value="MEMBRANE-BOUND LYTIC MUREIN TRANSGLYCOSYLASE B"/>
    <property type="match status" value="1"/>
</dbReference>
<dbReference type="InterPro" id="IPR023346">
    <property type="entry name" value="Lysozyme-like_dom_sf"/>
</dbReference>
<feature type="domain" description="Transglycosylase SLT" evidence="3">
    <location>
        <begin position="40"/>
        <end position="327"/>
    </location>
</feature>
<dbReference type="AlphaFoldDB" id="A0A8J2XP63"/>
<dbReference type="Pfam" id="PF13406">
    <property type="entry name" value="SLT_2"/>
    <property type="match status" value="1"/>
</dbReference>
<dbReference type="EMBL" id="BMDX01000009">
    <property type="protein sequence ID" value="GGA78662.1"/>
    <property type="molecule type" value="Genomic_DNA"/>
</dbReference>
<dbReference type="Proteomes" id="UP000619743">
    <property type="component" value="Unassembled WGS sequence"/>
</dbReference>
<dbReference type="GO" id="GO:0008933">
    <property type="term" value="F:peptidoglycan lytic transglycosylase activity"/>
    <property type="evidence" value="ECO:0007669"/>
    <property type="project" value="TreeGrafter"/>
</dbReference>
<dbReference type="PANTHER" id="PTHR30163">
    <property type="entry name" value="MEMBRANE-BOUND LYTIC MUREIN TRANSGLYCOSYLASE B"/>
    <property type="match status" value="1"/>
</dbReference>
<gene>
    <name evidence="4" type="primary">mltB-2</name>
    <name evidence="4" type="ORF">GCM10011369_20730</name>
</gene>
<feature type="chain" id="PRO_5035150352" evidence="2">
    <location>
        <begin position="35"/>
        <end position="340"/>
    </location>
</feature>
<sequence length="340" mass="38112">MNFFLGRLRQCAQAIGMSATLTVAALSATPAVSATNTIDQTFIDEVSSSYNLDPSWVAAQVQHAAFKQDIIERITTPWEAKPWYQYQTIFLKPERVEQAVEFWQSHQDTLARAEQTYGVPAQFIVAIIGVETYFGRFKGDKGVLDSLYTLGFHYPKRAKFFRSELGHFLALSHEQGWDPTAINGSYAGAMGFPQFISSSYRAYAVDFNGDGQRDLLNSPQDAIGSVANYFAEHGWTPGTCMVEQVTLPPAAESLVQTNTKIKHVWADAKNAGIETSQQLADDDKVMVFPLAESEQLTHHYLGCNNFYVITRYNHSRLYAMAVYRLSQQIEAAWREQQSAS</sequence>
<dbReference type="RefSeq" id="WP_229744711.1">
    <property type="nucleotide sequence ID" value="NZ_BMDX01000009.1"/>
</dbReference>
<name>A0A8J2XP63_9GAMM</name>
<dbReference type="GO" id="GO:0009253">
    <property type="term" value="P:peptidoglycan catabolic process"/>
    <property type="evidence" value="ECO:0007669"/>
    <property type="project" value="TreeGrafter"/>
</dbReference>
<accession>A0A8J2XP63</accession>
<reference evidence="5" key="1">
    <citation type="journal article" date="2019" name="Int. J. Syst. Evol. Microbiol.">
        <title>The Global Catalogue of Microorganisms (GCM) 10K type strain sequencing project: providing services to taxonomists for standard genome sequencing and annotation.</title>
        <authorList>
            <consortium name="The Broad Institute Genomics Platform"/>
            <consortium name="The Broad Institute Genome Sequencing Center for Infectious Disease"/>
            <person name="Wu L."/>
            <person name="Ma J."/>
        </authorList>
    </citation>
    <scope>NUCLEOTIDE SEQUENCE [LARGE SCALE GENOMIC DNA]</scope>
    <source>
        <strain evidence="5">CGMCC 1.10130</strain>
    </source>
</reference>
<dbReference type="CDD" id="cd13399">
    <property type="entry name" value="Slt35-like"/>
    <property type="match status" value="1"/>
</dbReference>
<evidence type="ECO:0000256" key="1">
    <source>
        <dbReference type="PIRSR" id="PIRSR611757-1"/>
    </source>
</evidence>
<dbReference type="FunFam" id="1.10.8.350:FF:000001">
    <property type="entry name" value="Lytic murein transglycosylase B"/>
    <property type="match status" value="1"/>
</dbReference>
<organism evidence="4 5">
    <name type="scientific">Neiella marina</name>
    <dbReference type="NCBI Taxonomy" id="508461"/>
    <lineage>
        <taxon>Bacteria</taxon>
        <taxon>Pseudomonadati</taxon>
        <taxon>Pseudomonadota</taxon>
        <taxon>Gammaproteobacteria</taxon>
        <taxon>Alteromonadales</taxon>
        <taxon>Echinimonadaceae</taxon>
        <taxon>Neiella</taxon>
    </lineage>
</organism>
<dbReference type="InterPro" id="IPR043426">
    <property type="entry name" value="MltB-like"/>
</dbReference>
<keyword evidence="5" id="KW-1185">Reference proteome</keyword>
<feature type="active site" evidence="1">
    <location>
        <position position="131"/>
    </location>
</feature>